<keyword evidence="1" id="KW-0223">Dioxygenase</keyword>
<dbReference type="RefSeq" id="WP_109681759.1">
    <property type="nucleotide sequence ID" value="NZ_QGGP01000002.1"/>
</dbReference>
<dbReference type="SUPFAM" id="SSF49482">
    <property type="entry name" value="Aromatic compound dioxygenase"/>
    <property type="match status" value="1"/>
</dbReference>
<dbReference type="InterPro" id="IPR015889">
    <property type="entry name" value="Intradiol_dOase_core"/>
</dbReference>
<sequence>MKKFIIIFSISCFFSSFVQLKAQDSANVLEEIPFDYMTRSPIYDYAEKNLNNTDTIPGFETLENKLKITGTIFLSDGVTPAKDVILYIEQPNDNGEYDLKFENDKRYVNNRGWIKTDANGEYTFYTFIPGSYPHSKELRHIHPVVKEIGKPEYALNTLLFNDDPFLTKACRKRLNKKGINSILTTLKKEDMYVSNYNIILEKK</sequence>
<dbReference type="Proteomes" id="UP000245430">
    <property type="component" value="Unassembled WGS sequence"/>
</dbReference>
<organism evidence="1 2">
    <name type="scientific">Xanthomarina spongicola</name>
    <dbReference type="NCBI Taxonomy" id="570520"/>
    <lineage>
        <taxon>Bacteria</taxon>
        <taxon>Pseudomonadati</taxon>
        <taxon>Bacteroidota</taxon>
        <taxon>Flavobacteriia</taxon>
        <taxon>Flavobacteriales</taxon>
        <taxon>Flavobacteriaceae</taxon>
        <taxon>Xanthomarina</taxon>
    </lineage>
</organism>
<comment type="caution">
    <text evidence="1">The sequence shown here is derived from an EMBL/GenBank/DDBJ whole genome shotgun (WGS) entry which is preliminary data.</text>
</comment>
<dbReference type="EMBL" id="QGGP01000002">
    <property type="protein sequence ID" value="PWK19893.1"/>
    <property type="molecule type" value="Genomic_DNA"/>
</dbReference>
<dbReference type="GO" id="GO:0016702">
    <property type="term" value="F:oxidoreductase activity, acting on single donors with incorporation of molecular oxygen, incorporation of two atoms of oxygen"/>
    <property type="evidence" value="ECO:0007669"/>
    <property type="project" value="InterPro"/>
</dbReference>
<dbReference type="PANTHER" id="PTHR33711:SF10">
    <property type="entry name" value="INTRADIOL RING-CLEAVAGE DIOXYGENASES DOMAIN-CONTAINING PROTEIN"/>
    <property type="match status" value="1"/>
</dbReference>
<keyword evidence="1" id="KW-0560">Oxidoreductase</keyword>
<dbReference type="PANTHER" id="PTHR33711">
    <property type="entry name" value="DIOXYGENASE, PUTATIVE (AFU_ORTHOLOGUE AFUA_2G02910)-RELATED"/>
    <property type="match status" value="1"/>
</dbReference>
<name>A0A316DTI0_9FLAO</name>
<reference evidence="1 2" key="1">
    <citation type="submission" date="2018-05" db="EMBL/GenBank/DDBJ databases">
        <title>Genomic Encyclopedia of Archaeal and Bacterial Type Strains, Phase II (KMG-II): from individual species to whole genera.</title>
        <authorList>
            <person name="Goeker M."/>
        </authorList>
    </citation>
    <scope>NUCLEOTIDE SEQUENCE [LARGE SCALE GENOMIC DNA]</scope>
    <source>
        <strain evidence="1 2">DSM 22637</strain>
    </source>
</reference>
<dbReference type="AlphaFoldDB" id="A0A316DTI0"/>
<dbReference type="InterPro" id="IPR050770">
    <property type="entry name" value="Intradiol_RC_Dioxygenase"/>
</dbReference>
<keyword evidence="2" id="KW-1185">Reference proteome</keyword>
<protein>
    <submittedName>
        <fullName evidence="1">Protocatechuate 3,4-dioxygenase beta subunit</fullName>
    </submittedName>
</protein>
<gene>
    <name evidence="1" type="ORF">LX78_01243</name>
</gene>
<evidence type="ECO:0000313" key="2">
    <source>
        <dbReference type="Proteomes" id="UP000245430"/>
    </source>
</evidence>
<dbReference type="GO" id="GO:0008199">
    <property type="term" value="F:ferric iron binding"/>
    <property type="evidence" value="ECO:0007669"/>
    <property type="project" value="InterPro"/>
</dbReference>
<dbReference type="OrthoDB" id="933561at2"/>
<evidence type="ECO:0000313" key="1">
    <source>
        <dbReference type="EMBL" id="PWK19893.1"/>
    </source>
</evidence>
<dbReference type="Gene3D" id="2.60.130.10">
    <property type="entry name" value="Aromatic compound dioxygenase"/>
    <property type="match status" value="1"/>
</dbReference>
<proteinExistence type="predicted"/>
<accession>A0A316DTI0</accession>